<accession>A0A6G0Z5E8</accession>
<keyword evidence="2" id="KW-1185">Reference proteome</keyword>
<evidence type="ECO:0000313" key="2">
    <source>
        <dbReference type="Proteomes" id="UP000478052"/>
    </source>
</evidence>
<proteinExistence type="predicted"/>
<name>A0A6G0Z5E8_APHCR</name>
<dbReference type="EMBL" id="VUJU01001295">
    <property type="protein sequence ID" value="KAF0765943.1"/>
    <property type="molecule type" value="Genomic_DNA"/>
</dbReference>
<dbReference type="Proteomes" id="UP000478052">
    <property type="component" value="Unassembled WGS sequence"/>
</dbReference>
<evidence type="ECO:0000313" key="1">
    <source>
        <dbReference type="EMBL" id="KAF0765943.1"/>
    </source>
</evidence>
<dbReference type="AlphaFoldDB" id="A0A6G0Z5E8"/>
<comment type="caution">
    <text evidence="1">The sequence shown here is derived from an EMBL/GenBank/DDBJ whole genome shotgun (WGS) entry which is preliminary data.</text>
</comment>
<organism evidence="1 2">
    <name type="scientific">Aphis craccivora</name>
    <name type="common">Cowpea aphid</name>
    <dbReference type="NCBI Taxonomy" id="307492"/>
    <lineage>
        <taxon>Eukaryota</taxon>
        <taxon>Metazoa</taxon>
        <taxon>Ecdysozoa</taxon>
        <taxon>Arthropoda</taxon>
        <taxon>Hexapoda</taxon>
        <taxon>Insecta</taxon>
        <taxon>Pterygota</taxon>
        <taxon>Neoptera</taxon>
        <taxon>Paraneoptera</taxon>
        <taxon>Hemiptera</taxon>
        <taxon>Sternorrhyncha</taxon>
        <taxon>Aphidomorpha</taxon>
        <taxon>Aphidoidea</taxon>
        <taxon>Aphididae</taxon>
        <taxon>Aphidini</taxon>
        <taxon>Aphis</taxon>
        <taxon>Aphis</taxon>
    </lineage>
</organism>
<reference evidence="1 2" key="1">
    <citation type="submission" date="2019-08" db="EMBL/GenBank/DDBJ databases">
        <title>Whole genome of Aphis craccivora.</title>
        <authorList>
            <person name="Voronova N.V."/>
            <person name="Shulinski R.S."/>
            <person name="Bandarenka Y.V."/>
            <person name="Zhorov D.G."/>
            <person name="Warner D."/>
        </authorList>
    </citation>
    <scope>NUCLEOTIDE SEQUENCE [LARGE SCALE GENOMIC DNA]</scope>
    <source>
        <strain evidence="1">180601</strain>
        <tissue evidence="1">Whole Body</tissue>
    </source>
</reference>
<gene>
    <name evidence="1" type="ORF">FWK35_00003084</name>
</gene>
<sequence length="60" mass="6934">MVRLSTKGSVAMWQCHLKLCRRDKDVKTNNWLQGSKSYSKIGGASRIVEIDESLIVRRKR</sequence>
<protein>
    <submittedName>
        <fullName evidence="1">Uncharacterized protein</fullName>
    </submittedName>
</protein>